<feature type="transmembrane region" description="Helical" evidence="9">
    <location>
        <begin position="146"/>
        <end position="166"/>
    </location>
</feature>
<evidence type="ECO:0000256" key="6">
    <source>
        <dbReference type="ARBA" id="ARBA00022989"/>
    </source>
</evidence>
<dbReference type="OrthoDB" id="4964541at2"/>
<sequence>MKRISRLYERILAFGAGLMMFLVFAIIFVNSMRRYTTGRSLEWGEELPIYLMIYGVMFGIGLAYLNDRHIRFALITDILPEDWTQKLYAATDIVTMVTGAALAWSGILFATRRPQIDASGLIGTARALAESTGLSWLEWIGRVGTWQSAVATGGVLLALAAFIRFLTRLQEIRAGVQDQAA</sequence>
<gene>
    <name evidence="11" type="ORF">CH339_02385</name>
</gene>
<dbReference type="EMBL" id="NPEV01000003">
    <property type="protein sequence ID" value="RAI29517.1"/>
    <property type="molecule type" value="Genomic_DNA"/>
</dbReference>
<comment type="subcellular location">
    <subcellularLocation>
        <location evidence="1 9">Cell inner membrane</location>
        <topology evidence="1 9">Multi-pass membrane protein</topology>
    </subcellularLocation>
</comment>
<comment type="caution">
    <text evidence="11">The sequence shown here is derived from an EMBL/GenBank/DDBJ whole genome shotgun (WGS) entry which is preliminary data.</text>
</comment>
<evidence type="ECO:0000313" key="12">
    <source>
        <dbReference type="Proteomes" id="UP000249299"/>
    </source>
</evidence>
<evidence type="ECO:0000256" key="8">
    <source>
        <dbReference type="ARBA" id="ARBA00038436"/>
    </source>
</evidence>
<comment type="function">
    <text evidence="9">Part of the tripartite ATP-independent periplasmic (TRAP) transport system.</text>
</comment>
<feature type="transmembrane region" description="Helical" evidence="9">
    <location>
        <begin position="49"/>
        <end position="66"/>
    </location>
</feature>
<dbReference type="GO" id="GO:0022857">
    <property type="term" value="F:transmembrane transporter activity"/>
    <property type="evidence" value="ECO:0007669"/>
    <property type="project" value="UniProtKB-UniRule"/>
</dbReference>
<organism evidence="11 12">
    <name type="scientific">Rhodobium orientis</name>
    <dbReference type="NCBI Taxonomy" id="34017"/>
    <lineage>
        <taxon>Bacteria</taxon>
        <taxon>Pseudomonadati</taxon>
        <taxon>Pseudomonadota</taxon>
        <taxon>Alphaproteobacteria</taxon>
        <taxon>Hyphomicrobiales</taxon>
        <taxon>Rhodobiaceae</taxon>
        <taxon>Rhodobium</taxon>
    </lineage>
</organism>
<evidence type="ECO:0000256" key="9">
    <source>
        <dbReference type="RuleBase" id="RU369079"/>
    </source>
</evidence>
<keyword evidence="5 9" id="KW-0812">Transmembrane</keyword>
<evidence type="ECO:0000256" key="5">
    <source>
        <dbReference type="ARBA" id="ARBA00022692"/>
    </source>
</evidence>
<dbReference type="InterPro" id="IPR007387">
    <property type="entry name" value="TRAP_DctQ"/>
</dbReference>
<feature type="domain" description="Tripartite ATP-independent periplasmic transporters DctQ component" evidence="10">
    <location>
        <begin position="24"/>
        <end position="170"/>
    </location>
</feature>
<keyword evidence="2 9" id="KW-0813">Transport</keyword>
<evidence type="ECO:0000256" key="1">
    <source>
        <dbReference type="ARBA" id="ARBA00004429"/>
    </source>
</evidence>
<dbReference type="RefSeq" id="WP_111432680.1">
    <property type="nucleotide sequence ID" value="NZ_JACIGG010000012.1"/>
</dbReference>
<dbReference type="GO" id="GO:0015740">
    <property type="term" value="P:C4-dicarboxylate transport"/>
    <property type="evidence" value="ECO:0007669"/>
    <property type="project" value="TreeGrafter"/>
</dbReference>
<evidence type="ECO:0000259" key="10">
    <source>
        <dbReference type="Pfam" id="PF04290"/>
    </source>
</evidence>
<evidence type="ECO:0000256" key="3">
    <source>
        <dbReference type="ARBA" id="ARBA00022475"/>
    </source>
</evidence>
<keyword evidence="6 9" id="KW-1133">Transmembrane helix</keyword>
<keyword evidence="3" id="KW-1003">Cell membrane</keyword>
<proteinExistence type="inferred from homology"/>
<name>A0A327JTB0_9HYPH</name>
<dbReference type="PANTHER" id="PTHR35011:SF2">
    <property type="entry name" value="2,3-DIKETO-L-GULONATE TRAP TRANSPORTER SMALL PERMEASE PROTEIN YIAM"/>
    <property type="match status" value="1"/>
</dbReference>
<evidence type="ECO:0000313" key="11">
    <source>
        <dbReference type="EMBL" id="RAI29517.1"/>
    </source>
</evidence>
<feature type="transmembrane region" description="Helical" evidence="9">
    <location>
        <begin position="12"/>
        <end position="29"/>
    </location>
</feature>
<comment type="similarity">
    <text evidence="8 9">Belongs to the TRAP transporter small permease family.</text>
</comment>
<accession>A0A327JTB0</accession>
<keyword evidence="12" id="KW-1185">Reference proteome</keyword>
<dbReference type="Proteomes" id="UP000249299">
    <property type="component" value="Unassembled WGS sequence"/>
</dbReference>
<evidence type="ECO:0000256" key="2">
    <source>
        <dbReference type="ARBA" id="ARBA00022448"/>
    </source>
</evidence>
<dbReference type="PANTHER" id="PTHR35011">
    <property type="entry name" value="2,3-DIKETO-L-GULONATE TRAP TRANSPORTER SMALL PERMEASE PROTEIN YIAM"/>
    <property type="match status" value="1"/>
</dbReference>
<dbReference type="AlphaFoldDB" id="A0A327JTB0"/>
<evidence type="ECO:0000256" key="4">
    <source>
        <dbReference type="ARBA" id="ARBA00022519"/>
    </source>
</evidence>
<protein>
    <recommendedName>
        <fullName evidence="9">TRAP transporter small permease protein</fullName>
    </recommendedName>
</protein>
<keyword evidence="7 9" id="KW-0472">Membrane</keyword>
<dbReference type="GO" id="GO:0005886">
    <property type="term" value="C:plasma membrane"/>
    <property type="evidence" value="ECO:0007669"/>
    <property type="project" value="UniProtKB-SubCell"/>
</dbReference>
<comment type="subunit">
    <text evidence="9">The complex comprises the extracytoplasmic solute receptor protein and the two transmembrane proteins.</text>
</comment>
<dbReference type="InterPro" id="IPR055348">
    <property type="entry name" value="DctQ"/>
</dbReference>
<feature type="transmembrane region" description="Helical" evidence="9">
    <location>
        <begin position="87"/>
        <end position="110"/>
    </location>
</feature>
<evidence type="ECO:0000256" key="7">
    <source>
        <dbReference type="ARBA" id="ARBA00023136"/>
    </source>
</evidence>
<reference evidence="11 12" key="1">
    <citation type="submission" date="2017-07" db="EMBL/GenBank/DDBJ databases">
        <title>Draft Genome Sequences of Select Purple Nonsulfur Bacteria.</title>
        <authorList>
            <person name="Lasarre B."/>
            <person name="Mckinlay J.B."/>
        </authorList>
    </citation>
    <scope>NUCLEOTIDE SEQUENCE [LARGE SCALE GENOMIC DNA]</scope>
    <source>
        <strain evidence="11 12">DSM 11290</strain>
    </source>
</reference>
<keyword evidence="4 9" id="KW-0997">Cell inner membrane</keyword>
<dbReference type="Pfam" id="PF04290">
    <property type="entry name" value="DctQ"/>
    <property type="match status" value="1"/>
</dbReference>